<dbReference type="AlphaFoldDB" id="A0AAN8Z2W2"/>
<protein>
    <submittedName>
        <fullName evidence="4">AMP-dependent synthetase/ligase</fullName>
    </submittedName>
</protein>
<dbReference type="GO" id="GO:0009704">
    <property type="term" value="P:de-etiolation"/>
    <property type="evidence" value="ECO:0007669"/>
    <property type="project" value="InterPro"/>
</dbReference>
<dbReference type="GO" id="GO:0071277">
    <property type="term" value="P:cellular response to calcium ion"/>
    <property type="evidence" value="ECO:0007669"/>
    <property type="project" value="InterPro"/>
</dbReference>
<keyword evidence="5" id="KW-1185">Reference proteome</keyword>
<dbReference type="Pfam" id="PF00501">
    <property type="entry name" value="AMP-binding"/>
    <property type="match status" value="1"/>
</dbReference>
<dbReference type="Gene3D" id="3.40.50.12780">
    <property type="entry name" value="N-terminal domain of ligase-like"/>
    <property type="match status" value="1"/>
</dbReference>
<dbReference type="Proteomes" id="UP001370490">
    <property type="component" value="Unassembled WGS sequence"/>
</dbReference>
<proteinExistence type="predicted"/>
<comment type="caution">
    <text evidence="4">The sequence shown here is derived from an EMBL/GenBank/DDBJ whole genome shotgun (WGS) entry which is preliminary data.</text>
</comment>
<feature type="non-terminal residue" evidence="4">
    <location>
        <position position="1"/>
    </location>
</feature>
<dbReference type="PANTHER" id="PTHR34209">
    <property type="entry name" value="RHODANESE/CELL CYCLE CONTROL PHOSPHATASE SUPERFAMILY PROTEIN"/>
    <property type="match status" value="1"/>
</dbReference>
<accession>A0AAN8Z2W2</accession>
<dbReference type="PROSITE" id="PS50206">
    <property type="entry name" value="RHODANESE_3"/>
    <property type="match status" value="1"/>
</dbReference>
<dbReference type="InterPro" id="IPR000873">
    <property type="entry name" value="AMP-dep_synth/lig_dom"/>
</dbReference>
<dbReference type="InterPro" id="IPR042099">
    <property type="entry name" value="ANL_N_sf"/>
</dbReference>
<feature type="region of interest" description="Disordered" evidence="1">
    <location>
        <begin position="57"/>
        <end position="82"/>
    </location>
</feature>
<evidence type="ECO:0000313" key="4">
    <source>
        <dbReference type="EMBL" id="KAK6921090.1"/>
    </source>
</evidence>
<gene>
    <name evidence="4" type="ORF">RJ641_014768</name>
</gene>
<reference evidence="4 5" key="1">
    <citation type="submission" date="2023-12" db="EMBL/GenBank/DDBJ databases">
        <title>A high-quality genome assembly for Dillenia turbinata (Dilleniales).</title>
        <authorList>
            <person name="Chanderbali A."/>
        </authorList>
    </citation>
    <scope>NUCLEOTIDE SEQUENCE [LARGE SCALE GENOMIC DNA]</scope>
    <source>
        <strain evidence="4">LSX21</strain>
        <tissue evidence="4">Leaf</tissue>
    </source>
</reference>
<dbReference type="EMBL" id="JBAMMX010000020">
    <property type="protein sequence ID" value="KAK6921090.1"/>
    <property type="molecule type" value="Genomic_DNA"/>
</dbReference>
<sequence>LANASSFPIDPVLKKKNTIKQKPRVQQLDHFSQSNHSFFVGFGRRFILITPLPPFTPQSSKNTVSEEERQVGSGRANGHGDDTLHPAATALTCSLKPSLSLSKPIPSHSLSKITPRSDLKPNSLSLLQTSTTLSLFAVETSSPEAKAALPLSKDQIVSSLTQVEKTIDEVSKVGSNFFDLTRQVFGVVADFVKPEVDAALPILQQAAEQALKIASPAISEASKKAQDAIQGSGLDTEPVVKDAKVIEEAKPIASSTVEIISSADAGTIVATAGALFVAYFLLPPIWSAISFSLRGYQGDLTPAQTLDLVSTKNYFIIDIRSEKDKNKAGIPRIPAGAKNKLIAILLEELPSKLRGLVRNPKKIEAEIAALKISYLKKISKGSIIIILDSYLDSAKIVARYLTSLGFKNCWIVADGLGWLQSQLGTDSYNVSIAEVLSPSRVIPAAVRRFGTTRSSVQPNAKLVAYALEALGLDKGSAIAINKPMNVKSVVIYLAIVLAGFVVVSIADSFAPSEISTRMKLSEAKAIFT</sequence>
<dbReference type="SUPFAM" id="SSF56801">
    <property type="entry name" value="Acetyl-CoA synthetase-like"/>
    <property type="match status" value="1"/>
</dbReference>
<dbReference type="InterPro" id="IPR036873">
    <property type="entry name" value="Rhodanese-like_dom_sf"/>
</dbReference>
<evidence type="ECO:0000256" key="1">
    <source>
        <dbReference type="SAM" id="MobiDB-lite"/>
    </source>
</evidence>
<dbReference type="InterPro" id="IPR044690">
    <property type="entry name" value="CAS_plant"/>
</dbReference>
<dbReference type="GO" id="GO:0090333">
    <property type="term" value="P:regulation of stomatal closure"/>
    <property type="evidence" value="ECO:0007669"/>
    <property type="project" value="InterPro"/>
</dbReference>
<dbReference type="PANTHER" id="PTHR34209:SF1">
    <property type="entry name" value="CALCIUM SENSING RECEPTOR, CHLOROPLASTIC"/>
    <property type="match status" value="1"/>
</dbReference>
<evidence type="ECO:0000259" key="3">
    <source>
        <dbReference type="PROSITE" id="PS50206"/>
    </source>
</evidence>
<feature type="domain" description="Rhodanese" evidence="3">
    <location>
        <begin position="310"/>
        <end position="427"/>
    </location>
</feature>
<feature type="non-terminal residue" evidence="4">
    <location>
        <position position="528"/>
    </location>
</feature>
<dbReference type="SUPFAM" id="SSF52821">
    <property type="entry name" value="Rhodanese/Cell cycle control phosphatase"/>
    <property type="match status" value="1"/>
</dbReference>
<feature type="transmembrane region" description="Helical" evidence="2">
    <location>
        <begin position="489"/>
        <end position="510"/>
    </location>
</feature>
<name>A0AAN8Z2W2_9MAGN</name>
<dbReference type="Gene3D" id="3.40.250.10">
    <property type="entry name" value="Rhodanese-like domain"/>
    <property type="match status" value="1"/>
</dbReference>
<keyword evidence="2" id="KW-0812">Transmembrane</keyword>
<organism evidence="4 5">
    <name type="scientific">Dillenia turbinata</name>
    <dbReference type="NCBI Taxonomy" id="194707"/>
    <lineage>
        <taxon>Eukaryota</taxon>
        <taxon>Viridiplantae</taxon>
        <taxon>Streptophyta</taxon>
        <taxon>Embryophyta</taxon>
        <taxon>Tracheophyta</taxon>
        <taxon>Spermatophyta</taxon>
        <taxon>Magnoliopsida</taxon>
        <taxon>eudicotyledons</taxon>
        <taxon>Gunneridae</taxon>
        <taxon>Pentapetalae</taxon>
        <taxon>Dilleniales</taxon>
        <taxon>Dilleniaceae</taxon>
        <taxon>Dillenia</taxon>
    </lineage>
</organism>
<keyword evidence="2" id="KW-1133">Transmembrane helix</keyword>
<keyword evidence="2" id="KW-0472">Membrane</keyword>
<evidence type="ECO:0000313" key="5">
    <source>
        <dbReference type="Proteomes" id="UP001370490"/>
    </source>
</evidence>
<dbReference type="InterPro" id="IPR001763">
    <property type="entry name" value="Rhodanese-like_dom"/>
</dbReference>
<evidence type="ECO:0000256" key="2">
    <source>
        <dbReference type="SAM" id="Phobius"/>
    </source>
</evidence>